<dbReference type="PROSITE" id="PS00868">
    <property type="entry name" value="CYS_MET_METAB_PP"/>
    <property type="match status" value="1"/>
</dbReference>
<dbReference type="AlphaFoldDB" id="A0A4R4A5N9"/>
<comment type="similarity">
    <text evidence="3">Belongs to the trans-sulfuration enzymes family. MetZ subfamily.</text>
</comment>
<proteinExistence type="inferred from homology"/>
<dbReference type="CDD" id="cd00614">
    <property type="entry name" value="CGS_like"/>
    <property type="match status" value="1"/>
</dbReference>
<sequence length="409" mass="43225">MTCTTQSDPGLPEESAGATAAPGFATRAVRAGQRRTPEGEHAEPIFTTSSFVFSSAAEAAARFAGEAEGNIYSRFTNPTVRTFEERLAALEGGECCVAAASGMAAILALCLGTLEAGDHVVVSRSVFGSTSSLFSKYLARFGVATTFVPLSDPAAWEAAIGTKTRMLFCETPSNPLTEMADLRELAEIAHRGGCRLVVDNCFCTPALQRPLELGADVVVHSATKYLDGQGRCVGGAVVGDRKLVGEAVFGVMRTAGPTMSPFNAWVFLKGLETLELRMQAHTRAAEQLAHWLDDHPAVARVHYPGLPQHPQHHLIGTQQRSGGGIVSFEVRGARAEAWRVIDSTRMISITANLGDAKTTITHPATTTHGRLSAAERADAGITESLLRVAVGLESVADIQADLARGLAVS</sequence>
<dbReference type="Gene3D" id="3.40.640.10">
    <property type="entry name" value="Type I PLP-dependent aspartate aminotransferase-like (Major domain)"/>
    <property type="match status" value="1"/>
</dbReference>
<evidence type="ECO:0000256" key="2">
    <source>
        <dbReference type="ARBA" id="ARBA00022898"/>
    </source>
</evidence>
<evidence type="ECO:0000256" key="5">
    <source>
        <dbReference type="RuleBase" id="RU362118"/>
    </source>
</evidence>
<keyword evidence="3" id="KW-0028">Amino-acid biosynthesis</keyword>
<dbReference type="SUPFAM" id="SSF53383">
    <property type="entry name" value="PLP-dependent transferases"/>
    <property type="match status" value="1"/>
</dbReference>
<dbReference type="PANTHER" id="PTHR11808:SF80">
    <property type="entry name" value="CYSTATHIONINE GAMMA-LYASE"/>
    <property type="match status" value="1"/>
</dbReference>
<evidence type="ECO:0000313" key="7">
    <source>
        <dbReference type="EMBL" id="TCW33381.1"/>
    </source>
</evidence>
<feature type="region of interest" description="Disordered" evidence="6">
    <location>
        <begin position="1"/>
        <end position="41"/>
    </location>
</feature>
<dbReference type="NCBIfam" id="NF006003">
    <property type="entry name" value="PRK08133.1"/>
    <property type="match status" value="1"/>
</dbReference>
<organism evidence="7 8">
    <name type="scientific">Marichromatium gracile</name>
    <name type="common">Chromatium gracile</name>
    <dbReference type="NCBI Taxonomy" id="1048"/>
    <lineage>
        <taxon>Bacteria</taxon>
        <taxon>Pseudomonadati</taxon>
        <taxon>Pseudomonadota</taxon>
        <taxon>Gammaproteobacteria</taxon>
        <taxon>Chromatiales</taxon>
        <taxon>Chromatiaceae</taxon>
        <taxon>Marichromatium</taxon>
    </lineage>
</organism>
<dbReference type="GO" id="GO:0019346">
    <property type="term" value="P:transsulfuration"/>
    <property type="evidence" value="ECO:0007669"/>
    <property type="project" value="InterPro"/>
</dbReference>
<dbReference type="Pfam" id="PF01053">
    <property type="entry name" value="Cys_Met_Meta_PP"/>
    <property type="match status" value="1"/>
</dbReference>
<dbReference type="GO" id="GO:0016765">
    <property type="term" value="F:transferase activity, transferring alkyl or aryl (other than methyl) groups"/>
    <property type="evidence" value="ECO:0007669"/>
    <property type="project" value="UniProtKB-UniRule"/>
</dbReference>
<dbReference type="InterPro" id="IPR015422">
    <property type="entry name" value="PyrdxlP-dep_Trfase_small"/>
</dbReference>
<protein>
    <recommendedName>
        <fullName evidence="3">O-succinylhomoserine sulfhydrylase</fullName>
        <shortName evidence="3">OSH sulfhydrylase</shortName>
        <shortName evidence="3">OSHS sulfhydrylase</shortName>
        <ecNumber evidence="3">2.5.1.-</ecNumber>
    </recommendedName>
</protein>
<comment type="catalytic activity">
    <reaction evidence="3">
        <text>O-succinyl-L-homoserine + hydrogen sulfide = L-homocysteine + succinate</text>
        <dbReference type="Rhea" id="RHEA:27826"/>
        <dbReference type="ChEBI" id="CHEBI:29919"/>
        <dbReference type="ChEBI" id="CHEBI:30031"/>
        <dbReference type="ChEBI" id="CHEBI:57661"/>
        <dbReference type="ChEBI" id="CHEBI:58199"/>
    </reaction>
</comment>
<reference evidence="7 8" key="1">
    <citation type="submission" date="2019-03" db="EMBL/GenBank/DDBJ databases">
        <title>Genomic Encyclopedia of Type Strains, Phase IV (KMG-IV): sequencing the most valuable type-strain genomes for metagenomic binning, comparative biology and taxonomic classification.</title>
        <authorList>
            <person name="Goeker M."/>
        </authorList>
    </citation>
    <scope>NUCLEOTIDE SEQUENCE [LARGE SCALE GENOMIC DNA]</scope>
    <source>
        <strain evidence="7 8">DSM 203</strain>
    </source>
</reference>
<dbReference type="FunFam" id="3.40.640.10:FF:000046">
    <property type="entry name" value="Cystathionine gamma-lyase"/>
    <property type="match status" value="1"/>
</dbReference>
<comment type="subunit">
    <text evidence="3">Homotetramer.</text>
</comment>
<comment type="cofactor">
    <cofactor evidence="1 3 5">
        <name>pyridoxal 5'-phosphate</name>
        <dbReference type="ChEBI" id="CHEBI:597326"/>
    </cofactor>
</comment>
<dbReference type="Gene3D" id="3.90.1150.10">
    <property type="entry name" value="Aspartate Aminotransferase, domain 1"/>
    <property type="match status" value="1"/>
</dbReference>
<evidence type="ECO:0000313" key="8">
    <source>
        <dbReference type="Proteomes" id="UP000295247"/>
    </source>
</evidence>
<dbReference type="EMBL" id="SMDC01000014">
    <property type="protein sequence ID" value="TCW33381.1"/>
    <property type="molecule type" value="Genomic_DNA"/>
</dbReference>
<accession>A0A4R4A5N9</accession>
<dbReference type="UniPathway" id="UPA00051">
    <property type="reaction ID" value="UER00449"/>
</dbReference>
<comment type="function">
    <text evidence="3">Catalyzes the formation of L-homocysteine from O-succinyl-L-homoserine (OSHS) and hydrogen sulfide.</text>
</comment>
<dbReference type="RefSeq" id="WP_123141534.1">
    <property type="nucleotide sequence ID" value="NZ_NRRH01000041.1"/>
</dbReference>
<dbReference type="PIRSF" id="PIRSF001434">
    <property type="entry name" value="CGS"/>
    <property type="match status" value="1"/>
</dbReference>
<dbReference type="InterPro" id="IPR015421">
    <property type="entry name" value="PyrdxlP-dep_Trfase_major"/>
</dbReference>
<keyword evidence="3" id="KW-0808">Transferase</keyword>
<keyword evidence="2 3" id="KW-0663">Pyridoxal phosphate</keyword>
<dbReference type="NCBIfam" id="TIGR01325">
    <property type="entry name" value="O_suc_HS_sulf"/>
    <property type="match status" value="1"/>
</dbReference>
<comment type="pathway">
    <text evidence="3">Amino-acid biosynthesis; L-methionine biosynthesis via de novo pathway; L-homocysteine from O-succinyl-L-homoserine: step 1/1.</text>
</comment>
<dbReference type="EC" id="2.5.1.-" evidence="3"/>
<dbReference type="PANTHER" id="PTHR11808">
    <property type="entry name" value="TRANS-SULFURATION ENZYME FAMILY MEMBER"/>
    <property type="match status" value="1"/>
</dbReference>
<dbReference type="InterPro" id="IPR000277">
    <property type="entry name" value="Cys/Met-Metab_PyrdxlP-dep_enz"/>
</dbReference>
<evidence type="ECO:0000256" key="6">
    <source>
        <dbReference type="SAM" id="MobiDB-lite"/>
    </source>
</evidence>
<comment type="caution">
    <text evidence="7">The sequence shown here is derived from an EMBL/GenBank/DDBJ whole genome shotgun (WGS) entry which is preliminary data.</text>
</comment>
<keyword evidence="3" id="KW-0486">Methionine biosynthesis</keyword>
<feature type="modified residue" description="N6-(pyridoxal phosphate)lysine" evidence="3 4">
    <location>
        <position position="224"/>
    </location>
</feature>
<dbReference type="GO" id="GO:0030170">
    <property type="term" value="F:pyridoxal phosphate binding"/>
    <property type="evidence" value="ECO:0007669"/>
    <property type="project" value="UniProtKB-UniRule"/>
</dbReference>
<dbReference type="InterPro" id="IPR015424">
    <property type="entry name" value="PyrdxlP-dep_Trfase"/>
</dbReference>
<dbReference type="InterPro" id="IPR054542">
    <property type="entry name" value="Cys_met_metab_PP"/>
</dbReference>
<dbReference type="InterPro" id="IPR006234">
    <property type="entry name" value="O-succ-hSer_sulfhydrylase"/>
</dbReference>
<evidence type="ECO:0000256" key="3">
    <source>
        <dbReference type="HAMAP-Rule" id="MF_02056"/>
    </source>
</evidence>
<dbReference type="Proteomes" id="UP000295247">
    <property type="component" value="Unassembled WGS sequence"/>
</dbReference>
<dbReference type="GO" id="GO:0071266">
    <property type="term" value="P:'de novo' L-methionine biosynthetic process"/>
    <property type="evidence" value="ECO:0007669"/>
    <property type="project" value="UniProtKB-UniRule"/>
</dbReference>
<evidence type="ECO:0000256" key="1">
    <source>
        <dbReference type="ARBA" id="ARBA00001933"/>
    </source>
</evidence>
<gene>
    <name evidence="3" type="primary">metZ</name>
    <name evidence="7" type="ORF">EDC29_11428</name>
</gene>
<dbReference type="HAMAP" id="MF_02056">
    <property type="entry name" value="MetZ"/>
    <property type="match status" value="1"/>
</dbReference>
<dbReference type="GO" id="GO:0071268">
    <property type="term" value="P:homocysteine biosynthetic process"/>
    <property type="evidence" value="ECO:0007669"/>
    <property type="project" value="InterPro"/>
</dbReference>
<dbReference type="GO" id="GO:0016846">
    <property type="term" value="F:carbon-sulfur lyase activity"/>
    <property type="evidence" value="ECO:0007669"/>
    <property type="project" value="TreeGrafter"/>
</dbReference>
<name>A0A4R4A5N9_MARGR</name>
<dbReference type="GO" id="GO:0005737">
    <property type="term" value="C:cytoplasm"/>
    <property type="evidence" value="ECO:0007669"/>
    <property type="project" value="TreeGrafter"/>
</dbReference>
<evidence type="ECO:0000256" key="4">
    <source>
        <dbReference type="PIRSR" id="PIRSR001434-2"/>
    </source>
</evidence>